<name>A0A0C1QGA5_9RICK</name>
<feature type="transmembrane region" description="Helical" evidence="2">
    <location>
        <begin position="29"/>
        <end position="47"/>
    </location>
</feature>
<evidence type="ECO:0000313" key="4">
    <source>
        <dbReference type="Proteomes" id="UP000031258"/>
    </source>
</evidence>
<dbReference type="OrthoDB" id="15401at2"/>
<dbReference type="RefSeq" id="WP_053332711.1">
    <property type="nucleotide sequence ID" value="NZ_JSWE01000180.1"/>
</dbReference>
<keyword evidence="2" id="KW-0812">Transmembrane</keyword>
<evidence type="ECO:0008006" key="5">
    <source>
        <dbReference type="Google" id="ProtNLM"/>
    </source>
</evidence>
<evidence type="ECO:0000313" key="3">
    <source>
        <dbReference type="EMBL" id="KIE04584.1"/>
    </source>
</evidence>
<proteinExistence type="predicted"/>
<reference evidence="3 4" key="1">
    <citation type="submission" date="2014-11" db="EMBL/GenBank/DDBJ databases">
        <title>A Rickettsiales Symbiont of Amoebae With Ancient Features.</title>
        <authorList>
            <person name="Schulz F."/>
            <person name="Martijn J."/>
            <person name="Wascher F."/>
            <person name="Kostanjsek R."/>
            <person name="Ettema T.J."/>
            <person name="Horn M."/>
        </authorList>
    </citation>
    <scope>NUCLEOTIDE SEQUENCE [LARGE SCALE GENOMIC DNA]</scope>
    <source>
        <strain evidence="3 4">UWC36</strain>
    </source>
</reference>
<accession>A0A0C1QGA5</accession>
<dbReference type="Pfam" id="PF09527">
    <property type="entry name" value="ATPase_gene1"/>
    <property type="match status" value="1"/>
</dbReference>
<gene>
    <name evidence="3" type="ORF">NF27_HJ00370</name>
</gene>
<organism evidence="3 4">
    <name type="scientific">Candidatus Jidaibacter acanthamoebae</name>
    <dbReference type="NCBI Taxonomy" id="86105"/>
    <lineage>
        <taxon>Bacteria</taxon>
        <taxon>Pseudomonadati</taxon>
        <taxon>Pseudomonadota</taxon>
        <taxon>Alphaproteobacteria</taxon>
        <taxon>Rickettsiales</taxon>
        <taxon>Candidatus Midichloriaceae</taxon>
        <taxon>Candidatus Jidaibacter</taxon>
    </lineage>
</organism>
<dbReference type="Proteomes" id="UP000031258">
    <property type="component" value="Unassembled WGS sequence"/>
</dbReference>
<evidence type="ECO:0000256" key="2">
    <source>
        <dbReference type="SAM" id="Phobius"/>
    </source>
</evidence>
<keyword evidence="2" id="KW-0472">Membrane</keyword>
<dbReference type="EMBL" id="JSWE01000180">
    <property type="protein sequence ID" value="KIE04584.1"/>
    <property type="molecule type" value="Genomic_DNA"/>
</dbReference>
<keyword evidence="2" id="KW-1133">Transmembrane helix</keyword>
<feature type="transmembrane region" description="Helical" evidence="2">
    <location>
        <begin position="53"/>
        <end position="74"/>
    </location>
</feature>
<dbReference type="STRING" id="86105.NF27_HJ00370"/>
<keyword evidence="4" id="KW-1185">Reference proteome</keyword>
<dbReference type="InterPro" id="IPR032820">
    <property type="entry name" value="ATPase_put"/>
</dbReference>
<sequence>MKELEDKIKQIKQKEDSSNNPERFDYSRLLVDLFSGLIVGASLGYFIDKSLGTLPLTLFLFTILGTAGGFYNFYKHLKKFEINKK</sequence>
<comment type="caution">
    <text evidence="3">The sequence shown here is derived from an EMBL/GenBank/DDBJ whole genome shotgun (WGS) entry which is preliminary data.</text>
</comment>
<evidence type="ECO:0000256" key="1">
    <source>
        <dbReference type="SAM" id="MobiDB-lite"/>
    </source>
</evidence>
<dbReference type="AlphaFoldDB" id="A0A0C1QGA5"/>
<protein>
    <recommendedName>
        <fullName evidence="5">ATP synthase protein I</fullName>
    </recommendedName>
</protein>
<feature type="region of interest" description="Disordered" evidence="1">
    <location>
        <begin position="1"/>
        <end position="22"/>
    </location>
</feature>